<dbReference type="EMBL" id="MK919473">
    <property type="protein sequence ID" value="QDH47931.1"/>
    <property type="molecule type" value="Genomic_DNA"/>
</dbReference>
<dbReference type="GO" id="GO:0016810">
    <property type="term" value="F:hydrolase activity, acting on carbon-nitrogen (but not peptide) bonds"/>
    <property type="evidence" value="ECO:0007669"/>
    <property type="project" value="InterPro"/>
</dbReference>
<dbReference type="GO" id="GO:0005975">
    <property type="term" value="P:carbohydrate metabolic process"/>
    <property type="evidence" value="ECO:0007669"/>
    <property type="project" value="InterPro"/>
</dbReference>
<feature type="domain" description="NodB homology" evidence="1">
    <location>
        <begin position="307"/>
        <end position="420"/>
    </location>
</feature>
<evidence type="ECO:0000313" key="2">
    <source>
        <dbReference type="EMBL" id="QDH47931.1"/>
    </source>
</evidence>
<dbReference type="SUPFAM" id="SSF88713">
    <property type="entry name" value="Glycoside hydrolase/deacetylase"/>
    <property type="match status" value="1"/>
</dbReference>
<dbReference type="InterPro" id="IPR002509">
    <property type="entry name" value="NODB_dom"/>
</dbReference>
<dbReference type="KEGG" id="vg:77942505"/>
<sequence length="695" mass="75426">MTYSQIPAVDENFNFPPPVRTAFASSGELQAAIANKIASDPNVTSSAAGMAQSTAGLILAWKADTSYVKDQKVIAPNGEVVSSKAAHTSGATYDANLWNWTLGLQDRGPLPQNTNADNLLAPGIYSIASTPDAATMVNFGVKVRSMIMVIAEASGARTQMQFPYTGGMLVRTRNLANGSWPIDWVSLDPFGRALPDNTNVNEHRVPGLWYVQTTPNALTMTNLPVKKPGLLVNMTIAGATNNGLAQMQLYYLSGASPQIFYRTISGGTPGAYTWYDWITLTWTRDYGLGHEVNRQRERMSLGGSIGTDGKAVVAFAFDHNNTKFQEIVLPMLRSRGIPATMAQFVNVFTPDPGYTNDVSTGYGWTDVQNACLRDGVEVFSHGWTHQDQNTQAAYEKEILDSRTQLEANMPLVRVKGFIVPGVVGTSLWGNFNNNLNNFDVWRSTEAGRLVASNYGSANGGGAQIQPLNTGATLGWVRRFIDDDTSSATQINVIKTAQMLGQASVISLHPSQVDRGAGFITSQVLSEILDYVMTEWDAGRLEVLTVTGMLHADTERKTRNNLVRDTQFTTPGTYWSGYTQYSFSNGVATSNASGGMLSHFVNLDSSQSWAKGSARMLSAEFASSAGATVRIRAYNYENPSQLDVSRDVVLPSGSTNFKKLRQPIHLPTSGISNLRVEFGRVSGGSIQLKNPRLEAV</sequence>
<proteinExistence type="predicted"/>
<dbReference type="Pfam" id="PF01522">
    <property type="entry name" value="Polysacc_deac_1"/>
    <property type="match status" value="1"/>
</dbReference>
<gene>
    <name evidence="2" type="primary">18</name>
    <name evidence="2" type="ORF">SEA_XENOMORPH_18</name>
</gene>
<keyword evidence="3" id="KW-1185">Reference proteome</keyword>
<dbReference type="CDD" id="cd19958">
    <property type="entry name" value="pyocin_knob"/>
    <property type="match status" value="2"/>
</dbReference>
<reference evidence="2 3" key="1">
    <citation type="submission" date="2019-05" db="EMBL/GenBank/DDBJ databases">
        <authorList>
            <person name="Beckman L.J."/>
            <person name="Conner K.M."/>
            <person name="Flanagan R.M."/>
            <person name="Fortman E.C."/>
            <person name="Jutte T."/>
            <person name="Keaney A.M."/>
            <person name="Kees M.D."/>
            <person name="Kesav N.R."/>
            <person name="Montag M.W."/>
            <person name="Nicolozakes S.J."/>
            <person name="Randall S.G."/>
            <person name="Ball S.L."/>
            <person name="Breitenberger C.A."/>
            <person name="Daniels C.J."/>
            <person name="Garlena R.A."/>
            <person name="Russell D.A."/>
            <person name="Pope W.H."/>
            <person name="Jacobs-Sera D."/>
            <person name="Hatfull G.F."/>
        </authorList>
    </citation>
    <scope>NUCLEOTIDE SEQUENCE [LARGE SCALE GENOMIC DNA]</scope>
</reference>
<protein>
    <recommendedName>
        <fullName evidence="1">NodB homology domain-containing protein</fullName>
    </recommendedName>
</protein>
<dbReference type="GeneID" id="77942505"/>
<dbReference type="Gene3D" id="3.20.20.370">
    <property type="entry name" value="Glycoside hydrolase/deacetylase"/>
    <property type="match status" value="1"/>
</dbReference>
<organism evidence="2 3">
    <name type="scientific">Arthrobacter phage Xenomorph</name>
    <dbReference type="NCBI Taxonomy" id="2591069"/>
    <lineage>
        <taxon>Viruses</taxon>
        <taxon>Duplodnaviria</taxon>
        <taxon>Heunggongvirae</taxon>
        <taxon>Uroviricota</taxon>
        <taxon>Caudoviricetes</taxon>
        <taxon>Mudcatvirus</taxon>
        <taxon>Mudcatvirus xenomorph</taxon>
    </lineage>
</organism>
<accession>A0A514A3V9</accession>
<name>A0A514A3V9_9CAUD</name>
<dbReference type="InterPro" id="IPR011330">
    <property type="entry name" value="Glyco_hydro/deAcase_b/a-brl"/>
</dbReference>
<dbReference type="RefSeq" id="YP_010666402.1">
    <property type="nucleotide sequence ID" value="NC_070942.1"/>
</dbReference>
<evidence type="ECO:0000259" key="1">
    <source>
        <dbReference type="Pfam" id="PF01522"/>
    </source>
</evidence>
<evidence type="ECO:0000313" key="3">
    <source>
        <dbReference type="Proteomes" id="UP000316854"/>
    </source>
</evidence>
<dbReference type="Proteomes" id="UP000316854">
    <property type="component" value="Segment"/>
</dbReference>